<protein>
    <submittedName>
        <fullName evidence="11">C-X-C chemokine receptor type 2</fullName>
    </submittedName>
</protein>
<dbReference type="PROSITE" id="PS00237">
    <property type="entry name" value="G_PROTEIN_RECEP_F1_1"/>
    <property type="match status" value="1"/>
</dbReference>
<evidence type="ECO:0000256" key="5">
    <source>
        <dbReference type="ARBA" id="ARBA00023136"/>
    </source>
</evidence>
<dbReference type="GO" id="GO:0016493">
    <property type="term" value="F:C-C chemokine receptor activity"/>
    <property type="evidence" value="ECO:0007669"/>
    <property type="project" value="TreeGrafter"/>
</dbReference>
<dbReference type="GO" id="GO:0019957">
    <property type="term" value="F:C-C chemokine binding"/>
    <property type="evidence" value="ECO:0007669"/>
    <property type="project" value="TreeGrafter"/>
</dbReference>
<evidence type="ECO:0000313" key="11">
    <source>
        <dbReference type="EMBL" id="KAK0135665.1"/>
    </source>
</evidence>
<feature type="transmembrane region" description="Helical" evidence="9">
    <location>
        <begin position="263"/>
        <end position="281"/>
    </location>
</feature>
<reference evidence="11" key="1">
    <citation type="journal article" date="2023" name="Front. Mar. Sci.">
        <title>A new Merluccius polli reference genome to investigate the effects of global change in West African waters.</title>
        <authorList>
            <person name="Mateo J.L."/>
            <person name="Blanco-Fernandez C."/>
            <person name="Garcia-Vazquez E."/>
            <person name="Machado-Schiaffino G."/>
        </authorList>
    </citation>
    <scope>NUCLEOTIDE SEQUENCE</scope>
    <source>
        <strain evidence="11">C29</strain>
        <tissue evidence="11">Fin</tissue>
    </source>
</reference>
<sequence>MSFSLDNFGAYYDELYNTTTNVTTTFTVDTDTLVCESLKSPTMARLLCFTYIAIFHMAVPGNVLVGWVICENWRALTPSDIYLFHLTIADFLLALTLPFWASKAWFQSWIFGDFMCKFVSLIREANFYTSILFLVCISIDRYLAIVCAARSRRDRQRFCSRLTCGSIWVLGVALALPALFNEAFTEGDLTTLVKSPSVNASYGPVICAERYDLGNAMLWRQATRGLRHVLGFLLPLIIMVTCYSITVARLLRTRGFRKHRAMRVIMAVVAAFLLCWMPYHLALITDTIMRVGVDLVEFSCAARRSADVAQLVTQSLALFHCCINPVLYAIVGEKFRGNLGTLKSRRDVVSRPSFSRSTSGNGMVL</sequence>
<keyword evidence="2 8" id="KW-0812">Transmembrane</keyword>
<comment type="caution">
    <text evidence="11">The sequence shown here is derived from an EMBL/GenBank/DDBJ whole genome shotgun (WGS) entry which is preliminary data.</text>
</comment>
<evidence type="ECO:0000256" key="9">
    <source>
        <dbReference type="SAM" id="Phobius"/>
    </source>
</evidence>
<keyword evidence="5 9" id="KW-0472">Membrane</keyword>
<dbReference type="GO" id="GO:0007204">
    <property type="term" value="P:positive regulation of cytosolic calcium ion concentration"/>
    <property type="evidence" value="ECO:0007669"/>
    <property type="project" value="TreeGrafter"/>
</dbReference>
<keyword evidence="3 9" id="KW-1133">Transmembrane helix</keyword>
<keyword evidence="7 8" id="KW-0807">Transducer</keyword>
<dbReference type="AlphaFoldDB" id="A0AA47NSE0"/>
<comment type="subcellular location">
    <subcellularLocation>
        <location evidence="1">Membrane</location>
    </subcellularLocation>
</comment>
<name>A0AA47NSE0_MERPO</name>
<dbReference type="PROSITE" id="PS50262">
    <property type="entry name" value="G_PROTEIN_RECEP_F1_2"/>
    <property type="match status" value="1"/>
</dbReference>
<dbReference type="InterPro" id="IPR000276">
    <property type="entry name" value="GPCR_Rhodpsn"/>
</dbReference>
<keyword evidence="4 8" id="KW-0297">G-protein coupled receptor</keyword>
<feature type="domain" description="G-protein coupled receptors family 1 profile" evidence="10">
    <location>
        <begin position="61"/>
        <end position="328"/>
    </location>
</feature>
<dbReference type="InterPro" id="IPR017452">
    <property type="entry name" value="GPCR_Rhodpsn_7TM"/>
</dbReference>
<evidence type="ECO:0000256" key="4">
    <source>
        <dbReference type="ARBA" id="ARBA00023040"/>
    </source>
</evidence>
<keyword evidence="12" id="KW-1185">Reference proteome</keyword>
<evidence type="ECO:0000256" key="1">
    <source>
        <dbReference type="ARBA" id="ARBA00004370"/>
    </source>
</evidence>
<comment type="similarity">
    <text evidence="8">Belongs to the G-protein coupled receptor 1 family.</text>
</comment>
<dbReference type="PRINTS" id="PR00237">
    <property type="entry name" value="GPCRRHODOPSN"/>
</dbReference>
<organism evidence="11 12">
    <name type="scientific">Merluccius polli</name>
    <name type="common">Benguela hake</name>
    <name type="synonym">Merluccius cadenati</name>
    <dbReference type="NCBI Taxonomy" id="89951"/>
    <lineage>
        <taxon>Eukaryota</taxon>
        <taxon>Metazoa</taxon>
        <taxon>Chordata</taxon>
        <taxon>Craniata</taxon>
        <taxon>Vertebrata</taxon>
        <taxon>Euteleostomi</taxon>
        <taxon>Actinopterygii</taxon>
        <taxon>Neopterygii</taxon>
        <taxon>Teleostei</taxon>
        <taxon>Neoteleostei</taxon>
        <taxon>Acanthomorphata</taxon>
        <taxon>Zeiogadaria</taxon>
        <taxon>Gadariae</taxon>
        <taxon>Gadiformes</taxon>
        <taxon>Gadoidei</taxon>
        <taxon>Merlucciidae</taxon>
        <taxon>Merluccius</taxon>
    </lineage>
</organism>
<dbReference type="Proteomes" id="UP001174136">
    <property type="component" value="Unassembled WGS sequence"/>
</dbReference>
<dbReference type="EMBL" id="JAOPHQ010005412">
    <property type="protein sequence ID" value="KAK0135665.1"/>
    <property type="molecule type" value="Genomic_DNA"/>
</dbReference>
<dbReference type="GO" id="GO:0019722">
    <property type="term" value="P:calcium-mediated signaling"/>
    <property type="evidence" value="ECO:0007669"/>
    <property type="project" value="TreeGrafter"/>
</dbReference>
<feature type="transmembrane region" description="Helical" evidence="9">
    <location>
        <begin position="49"/>
        <end position="69"/>
    </location>
</feature>
<feature type="transmembrane region" description="Helical" evidence="9">
    <location>
        <begin position="161"/>
        <end position="180"/>
    </location>
</feature>
<feature type="transmembrane region" description="Helical" evidence="9">
    <location>
        <begin position="229"/>
        <end position="251"/>
    </location>
</feature>
<evidence type="ECO:0000313" key="12">
    <source>
        <dbReference type="Proteomes" id="UP001174136"/>
    </source>
</evidence>
<dbReference type="Gene3D" id="1.20.1070.10">
    <property type="entry name" value="Rhodopsin 7-helix transmembrane proteins"/>
    <property type="match status" value="1"/>
</dbReference>
<feature type="transmembrane region" description="Helical" evidence="9">
    <location>
        <begin position="81"/>
        <end position="101"/>
    </location>
</feature>
<gene>
    <name evidence="11" type="primary">Cxcr2_1</name>
    <name evidence="11" type="ORF">N1851_028463</name>
</gene>
<evidence type="ECO:0000256" key="3">
    <source>
        <dbReference type="ARBA" id="ARBA00022989"/>
    </source>
</evidence>
<dbReference type="SUPFAM" id="SSF81321">
    <property type="entry name" value="Family A G protein-coupled receptor-like"/>
    <property type="match status" value="1"/>
</dbReference>
<evidence type="ECO:0000259" key="10">
    <source>
        <dbReference type="PROSITE" id="PS50262"/>
    </source>
</evidence>
<dbReference type="GO" id="GO:0006955">
    <property type="term" value="P:immune response"/>
    <property type="evidence" value="ECO:0007669"/>
    <property type="project" value="TreeGrafter"/>
</dbReference>
<dbReference type="PANTHER" id="PTHR10489:SF930">
    <property type="entry name" value="C-X-C CHEMOKINE RECEPTOR TYPE 1-LIKE"/>
    <property type="match status" value="1"/>
</dbReference>
<keyword evidence="6 8" id="KW-0675">Receptor</keyword>
<dbReference type="Pfam" id="PF00001">
    <property type="entry name" value="7tm_1"/>
    <property type="match status" value="1"/>
</dbReference>
<proteinExistence type="inferred from homology"/>
<dbReference type="PANTHER" id="PTHR10489">
    <property type="entry name" value="CELL ADHESION MOLECULE"/>
    <property type="match status" value="1"/>
</dbReference>
<evidence type="ECO:0000256" key="8">
    <source>
        <dbReference type="RuleBase" id="RU000688"/>
    </source>
</evidence>
<evidence type="ECO:0000256" key="6">
    <source>
        <dbReference type="ARBA" id="ARBA00023170"/>
    </source>
</evidence>
<feature type="transmembrane region" description="Helical" evidence="9">
    <location>
        <begin position="127"/>
        <end position="149"/>
    </location>
</feature>
<evidence type="ECO:0000256" key="7">
    <source>
        <dbReference type="ARBA" id="ARBA00023224"/>
    </source>
</evidence>
<evidence type="ECO:0000256" key="2">
    <source>
        <dbReference type="ARBA" id="ARBA00022692"/>
    </source>
</evidence>
<dbReference type="InterPro" id="IPR050119">
    <property type="entry name" value="CCR1-9-like"/>
</dbReference>
<dbReference type="GO" id="GO:0030593">
    <property type="term" value="P:neutrophil chemotaxis"/>
    <property type="evidence" value="ECO:0007669"/>
    <property type="project" value="TreeGrafter"/>
</dbReference>
<accession>A0AA47NSE0</accession>
<dbReference type="GO" id="GO:0009897">
    <property type="term" value="C:external side of plasma membrane"/>
    <property type="evidence" value="ECO:0007669"/>
    <property type="project" value="TreeGrafter"/>
</dbReference>